<dbReference type="AlphaFoldDB" id="A0A7S2XHN0"/>
<sequence>MRLAVQSLRRVHGVAHGVSRGMATTPNILNNFHDTTLGILRNMTGPDPQVMALEKALKDERAMVQELKERIQDLEYQEMSRAESARKAEEANSHPVLGTLVADLGYKKVYRASLESLQNMPMWEKQRAYRDERAKKIAKDKKDSVVKGGFPGCLVAYEFKQTRAIGLLDGQHRLGAQKHMAANGLCDPEANNVLVEVFQFNDGKQADKLFIEINKAEPVKSIDMPGEVNPNIKVSIDDAVDELHDEFKAMFKVSSKCLAPHVNMDVLREDLFEADVCGRFNLKSKKELLAWLMAKNTEMAKLDDAAWEQRRGSKKPKSFGKALEKARRNNFFLGMDKQWLEKN</sequence>
<protein>
    <submittedName>
        <fullName evidence="2">Uncharacterized protein</fullName>
    </submittedName>
</protein>
<organism evidence="2">
    <name type="scientific">Lotharella oceanica</name>
    <dbReference type="NCBI Taxonomy" id="641309"/>
    <lineage>
        <taxon>Eukaryota</taxon>
        <taxon>Sar</taxon>
        <taxon>Rhizaria</taxon>
        <taxon>Cercozoa</taxon>
        <taxon>Chlorarachniophyceae</taxon>
        <taxon>Lotharella</taxon>
    </lineage>
</organism>
<dbReference type="EMBL" id="HBHP01034406">
    <property type="protein sequence ID" value="CAD9777177.1"/>
    <property type="molecule type" value="Transcribed_RNA"/>
</dbReference>
<accession>A0A7S2XHN0</accession>
<proteinExistence type="predicted"/>
<evidence type="ECO:0000313" key="2">
    <source>
        <dbReference type="EMBL" id="CAD9777177.1"/>
    </source>
</evidence>
<reference evidence="2" key="1">
    <citation type="submission" date="2021-01" db="EMBL/GenBank/DDBJ databases">
        <authorList>
            <person name="Corre E."/>
            <person name="Pelletier E."/>
            <person name="Niang G."/>
            <person name="Scheremetjew M."/>
            <person name="Finn R."/>
            <person name="Kale V."/>
            <person name="Holt S."/>
            <person name="Cochrane G."/>
            <person name="Meng A."/>
            <person name="Brown T."/>
            <person name="Cohen L."/>
        </authorList>
    </citation>
    <scope>NUCLEOTIDE SEQUENCE</scope>
    <source>
        <strain evidence="2">CCMP622</strain>
    </source>
</reference>
<gene>
    <name evidence="2" type="ORF">LSP00402_LOCUS21193</name>
</gene>
<evidence type="ECO:0000256" key="1">
    <source>
        <dbReference type="SAM" id="Coils"/>
    </source>
</evidence>
<feature type="coiled-coil region" evidence="1">
    <location>
        <begin position="50"/>
        <end position="77"/>
    </location>
</feature>
<name>A0A7S2XHN0_9EUKA</name>
<keyword evidence="1" id="KW-0175">Coiled coil</keyword>